<evidence type="ECO:0000256" key="2">
    <source>
        <dbReference type="ARBA" id="ARBA00012293"/>
    </source>
</evidence>
<evidence type="ECO:0000256" key="9">
    <source>
        <dbReference type="ARBA" id="ARBA00049359"/>
    </source>
</evidence>
<dbReference type="PRINTS" id="PR00682">
    <property type="entry name" value="IPNSYNTHASE"/>
</dbReference>
<evidence type="ECO:0000256" key="5">
    <source>
        <dbReference type="ARBA" id="ARBA00022666"/>
    </source>
</evidence>
<dbReference type="PROSITE" id="PS51471">
    <property type="entry name" value="FE2OG_OXY"/>
    <property type="match status" value="1"/>
</dbReference>
<evidence type="ECO:0000259" key="11">
    <source>
        <dbReference type="PROSITE" id="PS51471"/>
    </source>
</evidence>
<evidence type="ECO:0000256" key="4">
    <source>
        <dbReference type="ARBA" id="ARBA00019045"/>
    </source>
</evidence>
<dbReference type="eggNOG" id="COG3491">
    <property type="taxonomic scope" value="Bacteria"/>
</dbReference>
<reference evidence="12 13" key="1">
    <citation type="submission" date="2007-06" db="EMBL/GenBank/DDBJ databases">
        <authorList>
            <person name="Shimkets L."/>
            <person name="Ferriera S."/>
            <person name="Johnson J."/>
            <person name="Kravitz S."/>
            <person name="Beeson K."/>
            <person name="Sutton G."/>
            <person name="Rogers Y.-H."/>
            <person name="Friedman R."/>
            <person name="Frazier M."/>
            <person name="Venter J.C."/>
        </authorList>
    </citation>
    <scope>NUCLEOTIDE SEQUENCE [LARGE SCALE GENOMIC DNA]</scope>
    <source>
        <strain evidence="12 13">SIR-1</strain>
    </source>
</reference>
<evidence type="ECO:0000256" key="7">
    <source>
        <dbReference type="ARBA" id="ARBA00031282"/>
    </source>
</evidence>
<dbReference type="Gene3D" id="2.60.120.330">
    <property type="entry name" value="B-lactam Antibiotic, Isopenicillin N Synthase, Chain"/>
    <property type="match status" value="1"/>
</dbReference>
<dbReference type="PANTHER" id="PTHR47990">
    <property type="entry name" value="2-OXOGLUTARATE (2OG) AND FE(II)-DEPENDENT OXYGENASE SUPERFAMILY PROTEIN-RELATED"/>
    <property type="match status" value="1"/>
</dbReference>
<dbReference type="InterPro" id="IPR027443">
    <property type="entry name" value="IPNS-like_sf"/>
</dbReference>
<comment type="caution">
    <text evidence="12">The sequence shown here is derived from an EMBL/GenBank/DDBJ whole genome shotgun (WGS) entry which is preliminary data.</text>
</comment>
<dbReference type="AlphaFoldDB" id="A6GGK1"/>
<evidence type="ECO:0000256" key="10">
    <source>
        <dbReference type="RuleBase" id="RU003682"/>
    </source>
</evidence>
<keyword evidence="10" id="KW-0479">Metal-binding</keyword>
<evidence type="ECO:0000256" key="3">
    <source>
        <dbReference type="ARBA" id="ARBA00012531"/>
    </source>
</evidence>
<evidence type="ECO:0000313" key="12">
    <source>
        <dbReference type="EMBL" id="EDM75027.1"/>
    </source>
</evidence>
<keyword evidence="10" id="KW-0408">Iron</keyword>
<dbReference type="SUPFAM" id="SSF51197">
    <property type="entry name" value="Clavaminate synthase-like"/>
    <property type="match status" value="1"/>
</dbReference>
<dbReference type="InterPro" id="IPR050231">
    <property type="entry name" value="Iron_ascorbate_oxido_reductase"/>
</dbReference>
<evidence type="ECO:0000256" key="1">
    <source>
        <dbReference type="ARBA" id="ARBA00004767"/>
    </source>
</evidence>
<dbReference type="Proteomes" id="UP000005801">
    <property type="component" value="Unassembled WGS sequence"/>
</dbReference>
<sequence>MAERCSPEALDALALELRAALSGVGFVTVAGALEPAQLELAAELRALSRALFRLPAPQKQALAMVHSGLAWRGWFALGDELTAGLRDQKEGYYLGVEHPDAHPLVRAGAPMHGRNPWPPGPAFERFPAVVAAWMAHMRRVCELLMSLVARGLGLAPDYFARRFGDEPTELFRIFRYPPRREADPDAADATDAAWGVGEHTDMGFLTALLIDGSPGLEVQDLDGRWLPVRPEPGRLVVNVGDMLEVWTRGVYRATPHRVRNDALAGERLSWPYFFDPGWRQPLDPIPRAELSALGGPSAGSGRRRWDGLELASVPPGTRYGDFVWAKISGVFPELARAVEGRPESTR</sequence>
<dbReference type="STRING" id="391625.PPSIR1_17040"/>
<dbReference type="EC" id="1.13.12.19" evidence="3"/>
<accession>A6GGK1</accession>
<dbReference type="InterPro" id="IPR044861">
    <property type="entry name" value="IPNS-like_FE2OG_OXY"/>
</dbReference>
<keyword evidence="13" id="KW-1185">Reference proteome</keyword>
<evidence type="ECO:0000256" key="6">
    <source>
        <dbReference type="ARBA" id="ARBA00031011"/>
    </source>
</evidence>
<dbReference type="GO" id="GO:0102276">
    <property type="term" value="F:2-oxoglutarate oxygenase/decarboxylase (ethylene-forming) activity"/>
    <property type="evidence" value="ECO:0007669"/>
    <property type="project" value="UniProtKB-EC"/>
</dbReference>
<dbReference type="EC" id="1.14.20.7" evidence="2"/>
<comment type="pathway">
    <text evidence="1">Alkene biosynthesis; ethylene biosynthesis via 2-oxoglutarate.</text>
</comment>
<dbReference type="Pfam" id="PF14226">
    <property type="entry name" value="DIOX_N"/>
    <property type="match status" value="1"/>
</dbReference>
<comment type="similarity">
    <text evidence="10">Belongs to the iron/ascorbate-dependent oxidoreductase family.</text>
</comment>
<comment type="catalytic activity">
    <reaction evidence="8">
        <text>2-oxoglutarate + O2 + 2 H(+) = ethene + 3 CO2 + H2O</text>
        <dbReference type="Rhea" id="RHEA:31523"/>
        <dbReference type="ChEBI" id="CHEBI:15377"/>
        <dbReference type="ChEBI" id="CHEBI:15378"/>
        <dbReference type="ChEBI" id="CHEBI:15379"/>
        <dbReference type="ChEBI" id="CHEBI:16526"/>
        <dbReference type="ChEBI" id="CHEBI:16810"/>
        <dbReference type="ChEBI" id="CHEBI:18153"/>
        <dbReference type="EC" id="1.13.12.19"/>
    </reaction>
</comment>
<proteinExistence type="inferred from homology"/>
<dbReference type="InterPro" id="IPR005123">
    <property type="entry name" value="Oxoglu/Fe-dep_dioxygenase_dom"/>
</dbReference>
<name>A6GGK1_9BACT</name>
<dbReference type="Pfam" id="PF03171">
    <property type="entry name" value="2OG-FeII_Oxy"/>
    <property type="match status" value="1"/>
</dbReference>
<dbReference type="GO" id="GO:0009693">
    <property type="term" value="P:ethylene biosynthetic process"/>
    <property type="evidence" value="ECO:0007669"/>
    <property type="project" value="UniProtKB-KW"/>
</dbReference>
<evidence type="ECO:0000313" key="13">
    <source>
        <dbReference type="Proteomes" id="UP000005801"/>
    </source>
</evidence>
<organism evidence="12 13">
    <name type="scientific">Plesiocystis pacifica SIR-1</name>
    <dbReference type="NCBI Taxonomy" id="391625"/>
    <lineage>
        <taxon>Bacteria</taxon>
        <taxon>Pseudomonadati</taxon>
        <taxon>Myxococcota</taxon>
        <taxon>Polyangia</taxon>
        <taxon>Nannocystales</taxon>
        <taxon>Nannocystaceae</taxon>
        <taxon>Plesiocystis</taxon>
    </lineage>
</organism>
<keyword evidence="5" id="KW-0266">Ethylene biosynthesis</keyword>
<keyword evidence="10" id="KW-0560">Oxidoreductase</keyword>
<gene>
    <name evidence="12" type="ORF">PPSIR1_17040</name>
</gene>
<feature type="domain" description="Fe2OG dioxygenase" evidence="11">
    <location>
        <begin position="166"/>
        <end position="276"/>
    </location>
</feature>
<protein>
    <recommendedName>
        <fullName evidence="4">2-oxoglutarate-dependent ethylene/succinate-forming enzyme</fullName>
        <ecNumber evidence="3">1.13.12.19</ecNumber>
        <ecNumber evidence="2">1.14.20.7</ecNumber>
    </recommendedName>
    <alternativeName>
        <fullName evidence="6">2-oxoglutarate dioxygenase (ethylene-forming)</fullName>
    </alternativeName>
    <alternativeName>
        <fullName evidence="7">2-oxoglutarate/L-arginine monooxygenase/decarboxylase (succinate-forming)</fullName>
    </alternativeName>
</protein>
<dbReference type="InterPro" id="IPR026992">
    <property type="entry name" value="DIOX_N"/>
</dbReference>
<dbReference type="EMBL" id="ABCS01000107">
    <property type="protein sequence ID" value="EDM75027.1"/>
    <property type="molecule type" value="Genomic_DNA"/>
</dbReference>
<dbReference type="GO" id="GO:0046872">
    <property type="term" value="F:metal ion binding"/>
    <property type="evidence" value="ECO:0007669"/>
    <property type="project" value="UniProtKB-KW"/>
</dbReference>
<evidence type="ECO:0000256" key="8">
    <source>
        <dbReference type="ARBA" id="ARBA00047725"/>
    </source>
</evidence>
<comment type="catalytic activity">
    <reaction evidence="9">
        <text>L-arginine + 2-oxoglutarate + O2 = guanidine + L-glutamate 5-semialdehyde + succinate + CO2</text>
        <dbReference type="Rhea" id="RHEA:31535"/>
        <dbReference type="ChEBI" id="CHEBI:15379"/>
        <dbReference type="ChEBI" id="CHEBI:16526"/>
        <dbReference type="ChEBI" id="CHEBI:16810"/>
        <dbReference type="ChEBI" id="CHEBI:30031"/>
        <dbReference type="ChEBI" id="CHEBI:30087"/>
        <dbReference type="ChEBI" id="CHEBI:32682"/>
        <dbReference type="ChEBI" id="CHEBI:58066"/>
        <dbReference type="EC" id="1.14.20.7"/>
    </reaction>
</comment>